<dbReference type="PATRIC" id="fig|86416.3.peg.36"/>
<accession>R4JXZ6</accession>
<organism evidence="2 3">
    <name type="scientific">Clostridium pasteurianum BC1</name>
    <dbReference type="NCBI Taxonomy" id="86416"/>
    <lineage>
        <taxon>Bacteria</taxon>
        <taxon>Bacillati</taxon>
        <taxon>Bacillota</taxon>
        <taxon>Clostridia</taxon>
        <taxon>Eubacteriales</taxon>
        <taxon>Clostridiaceae</taxon>
        <taxon>Clostridium</taxon>
    </lineage>
</organism>
<dbReference type="AlphaFoldDB" id="R4JXZ6"/>
<evidence type="ECO:0000313" key="2">
    <source>
        <dbReference type="EMBL" id="AGK95148.1"/>
    </source>
</evidence>
<dbReference type="EMBL" id="CP003261">
    <property type="protein sequence ID" value="AGK95148.1"/>
    <property type="molecule type" value="Genomic_DNA"/>
</dbReference>
<sequence length="120" mass="14050">MLKEIDNQVLSIIIKSIISIIGVVITILSTHIINFIKLKNNELIKNIGITKYNEDKKFALDIWNIVEEHFRLKEIATNVIDNKIDMFNHELKRKCPYLTQEEIDFLRQTIAGEINKDKLN</sequence>
<evidence type="ECO:0000313" key="3">
    <source>
        <dbReference type="Proteomes" id="UP000013523"/>
    </source>
</evidence>
<dbReference type="STRING" id="86416.Clopa_0044"/>
<gene>
    <name evidence="2" type="ORF">Clopa_0044</name>
</gene>
<dbReference type="OrthoDB" id="1936745at2"/>
<dbReference type="HOGENOM" id="CLU_136669_0_0_9"/>
<proteinExistence type="predicted"/>
<keyword evidence="1" id="KW-0472">Membrane</keyword>
<keyword evidence="1" id="KW-0812">Transmembrane</keyword>
<evidence type="ECO:0000256" key="1">
    <source>
        <dbReference type="SAM" id="Phobius"/>
    </source>
</evidence>
<feature type="transmembrane region" description="Helical" evidence="1">
    <location>
        <begin position="12"/>
        <end position="36"/>
    </location>
</feature>
<dbReference type="RefSeq" id="WP_015613475.1">
    <property type="nucleotide sequence ID" value="NC_021182.1"/>
</dbReference>
<name>R4JXZ6_CLOPA</name>
<reference evidence="2 3" key="1">
    <citation type="submission" date="2012-01" db="EMBL/GenBank/DDBJ databases">
        <title>Complete sequence of chromosome of Clostridium pasteurianum BC1.</title>
        <authorList>
            <consortium name="US DOE Joint Genome Institute"/>
            <person name="Lucas S."/>
            <person name="Han J."/>
            <person name="Lapidus A."/>
            <person name="Cheng J.-F."/>
            <person name="Goodwin L."/>
            <person name="Pitluck S."/>
            <person name="Peters L."/>
            <person name="Mikhailova N."/>
            <person name="Teshima H."/>
            <person name="Detter J.C."/>
            <person name="Han C."/>
            <person name="Tapia R."/>
            <person name="Land M."/>
            <person name="Hauser L."/>
            <person name="Kyrpides N."/>
            <person name="Ivanova N."/>
            <person name="Pagani I."/>
            <person name="Dunn J."/>
            <person name="Taghavi S."/>
            <person name="Francis A."/>
            <person name="van der Lelie D."/>
            <person name="Woyke T."/>
        </authorList>
    </citation>
    <scope>NUCLEOTIDE SEQUENCE [LARGE SCALE GENOMIC DNA]</scope>
    <source>
        <strain evidence="2 3">BC1</strain>
    </source>
</reference>
<keyword evidence="1" id="KW-1133">Transmembrane helix</keyword>
<dbReference type="Proteomes" id="UP000013523">
    <property type="component" value="Chromosome"/>
</dbReference>
<protein>
    <submittedName>
        <fullName evidence="2">Uncharacterized protein</fullName>
    </submittedName>
</protein>
<keyword evidence="3" id="KW-1185">Reference proteome</keyword>
<dbReference type="eggNOG" id="ENOG5030PAU">
    <property type="taxonomic scope" value="Bacteria"/>
</dbReference>
<dbReference type="KEGG" id="cpas:Clopa_0044"/>